<reference evidence="1" key="1">
    <citation type="journal article" date="2020" name="Stud. Mycol.">
        <title>101 Dothideomycetes genomes: a test case for predicting lifestyles and emergence of pathogens.</title>
        <authorList>
            <person name="Haridas S."/>
            <person name="Albert R."/>
            <person name="Binder M."/>
            <person name="Bloem J."/>
            <person name="Labutti K."/>
            <person name="Salamov A."/>
            <person name="Andreopoulos B."/>
            <person name="Baker S."/>
            <person name="Barry K."/>
            <person name="Bills G."/>
            <person name="Bluhm B."/>
            <person name="Cannon C."/>
            <person name="Castanera R."/>
            <person name="Culley D."/>
            <person name="Daum C."/>
            <person name="Ezra D."/>
            <person name="Gonzalez J."/>
            <person name="Henrissat B."/>
            <person name="Kuo A."/>
            <person name="Liang C."/>
            <person name="Lipzen A."/>
            <person name="Lutzoni F."/>
            <person name="Magnuson J."/>
            <person name="Mondo S."/>
            <person name="Nolan M."/>
            <person name="Ohm R."/>
            <person name="Pangilinan J."/>
            <person name="Park H.-J."/>
            <person name="Ramirez L."/>
            <person name="Alfaro M."/>
            <person name="Sun H."/>
            <person name="Tritt A."/>
            <person name="Yoshinaga Y."/>
            <person name="Zwiers L.-H."/>
            <person name="Turgeon B."/>
            <person name="Goodwin S."/>
            <person name="Spatafora J."/>
            <person name="Crous P."/>
            <person name="Grigoriev I."/>
        </authorList>
    </citation>
    <scope>NUCLEOTIDE SEQUENCE</scope>
    <source>
        <strain evidence="1">CBS 113818</strain>
    </source>
</reference>
<name>A0A6A6ZKX7_9PLEO</name>
<dbReference type="AlphaFoldDB" id="A0A6A6ZKX7"/>
<protein>
    <submittedName>
        <fullName evidence="1">Uncharacterized protein</fullName>
    </submittedName>
</protein>
<dbReference type="PANTHER" id="PTHR35802:SF1">
    <property type="entry name" value="PROTEASE SYNTHASE AND SPORULATION PROTEIN PAI 2"/>
    <property type="match status" value="1"/>
</dbReference>
<dbReference type="SUPFAM" id="SSF50475">
    <property type="entry name" value="FMN-binding split barrel"/>
    <property type="match status" value="1"/>
</dbReference>
<proteinExistence type="predicted"/>
<dbReference type="Proteomes" id="UP000799424">
    <property type="component" value="Unassembled WGS sequence"/>
</dbReference>
<accession>A0A6A6ZKX7</accession>
<dbReference type="Pfam" id="PF04299">
    <property type="entry name" value="FMN_bind_2"/>
    <property type="match status" value="1"/>
</dbReference>
<dbReference type="PANTHER" id="PTHR35802">
    <property type="entry name" value="PROTEASE SYNTHASE AND SPORULATION PROTEIN PAI 2"/>
    <property type="match status" value="1"/>
</dbReference>
<keyword evidence="2" id="KW-1185">Reference proteome</keyword>
<sequence length="193" mass="21353">MGSAIGIGWKSKFAEIDQSDLHKLICDHLLGMLITHLPNEETTSPQLQLTHVLFMFDAPGVGDVDAVPQSLGRLCGHIARSNPHAIALMKACDAETQTLEQEVMVILNSPIESYVSPSFYTRSKPLNGKVVPTWFFSAVQVYGTLTLHASTTLPDSVQFLQKQAEDLTQHGEEYLIVFPTEEAWKISDAPEKF</sequence>
<dbReference type="OrthoDB" id="2101473at2759"/>
<dbReference type="EMBL" id="MU006238">
    <property type="protein sequence ID" value="KAF2821004.1"/>
    <property type="molecule type" value="Genomic_DNA"/>
</dbReference>
<dbReference type="InterPro" id="IPR007396">
    <property type="entry name" value="TR_PAI2-type"/>
</dbReference>
<dbReference type="Gene3D" id="2.30.110.10">
    <property type="entry name" value="Electron Transport, Fmn-binding Protein, Chain A"/>
    <property type="match status" value="1"/>
</dbReference>
<evidence type="ECO:0000313" key="2">
    <source>
        <dbReference type="Proteomes" id="UP000799424"/>
    </source>
</evidence>
<dbReference type="InterPro" id="IPR012349">
    <property type="entry name" value="Split_barrel_FMN-bd"/>
</dbReference>
<evidence type="ECO:0000313" key="1">
    <source>
        <dbReference type="EMBL" id="KAF2821004.1"/>
    </source>
</evidence>
<gene>
    <name evidence="1" type="ORF">CC86DRAFT_107322</name>
</gene>
<organism evidence="1 2">
    <name type="scientific">Ophiobolus disseminans</name>
    <dbReference type="NCBI Taxonomy" id="1469910"/>
    <lineage>
        <taxon>Eukaryota</taxon>
        <taxon>Fungi</taxon>
        <taxon>Dikarya</taxon>
        <taxon>Ascomycota</taxon>
        <taxon>Pezizomycotina</taxon>
        <taxon>Dothideomycetes</taxon>
        <taxon>Pleosporomycetidae</taxon>
        <taxon>Pleosporales</taxon>
        <taxon>Pleosporineae</taxon>
        <taxon>Phaeosphaeriaceae</taxon>
        <taxon>Ophiobolus</taxon>
    </lineage>
</organism>